<evidence type="ECO:0000313" key="15">
    <source>
        <dbReference type="Proteomes" id="UP000261811"/>
    </source>
</evidence>
<protein>
    <recommendedName>
        <fullName evidence="4">Glucose-1-phosphate thymidylyltransferase</fullName>
        <ecNumber evidence="3">2.7.7.24</ecNumber>
    </recommendedName>
    <alternativeName>
        <fullName evidence="10">dTDP-glucose pyrophosphorylase</fullName>
    </alternativeName>
    <alternativeName>
        <fullName evidence="9">dTDP-glucose synthase</fullName>
    </alternativeName>
</protein>
<dbReference type="Proteomes" id="UP000261811">
    <property type="component" value="Unassembled WGS sequence"/>
</dbReference>
<evidence type="ECO:0000256" key="7">
    <source>
        <dbReference type="ARBA" id="ARBA00022723"/>
    </source>
</evidence>
<name>A0A372JN00_9ACTN</name>
<dbReference type="EMBL" id="QURH01000262">
    <property type="protein sequence ID" value="RFU40728.1"/>
    <property type="molecule type" value="Genomic_DNA"/>
</dbReference>
<evidence type="ECO:0000256" key="4">
    <source>
        <dbReference type="ARBA" id="ARBA00017654"/>
    </source>
</evidence>
<dbReference type="PANTHER" id="PTHR43532">
    <property type="entry name" value="GLUCOSE-1-PHOSPHATE THYMIDYLYLTRANSFERASE"/>
    <property type="match status" value="1"/>
</dbReference>
<reference evidence="14 15" key="1">
    <citation type="submission" date="2018-08" db="EMBL/GenBank/DDBJ databases">
        <title>Actinomadura jelena sp. nov., a novel Actinomycete isolated from soil in Chad.</title>
        <authorList>
            <person name="Shi L."/>
        </authorList>
    </citation>
    <scope>NUCLEOTIDE SEQUENCE [LARGE SCALE GENOMIC DNA]</scope>
    <source>
        <strain evidence="14 15">NEAU-G17</strain>
    </source>
</reference>
<evidence type="ECO:0000313" key="14">
    <source>
        <dbReference type="EMBL" id="RFU40728.1"/>
    </source>
</evidence>
<dbReference type="InterPro" id="IPR005907">
    <property type="entry name" value="G1P_thy_trans_s"/>
</dbReference>
<feature type="domain" description="Nucleotidyl transferase" evidence="13">
    <location>
        <begin position="71"/>
        <end position="298"/>
    </location>
</feature>
<keyword evidence="14" id="KW-0167">Capsid protein</keyword>
<evidence type="ECO:0000256" key="2">
    <source>
        <dbReference type="ARBA" id="ARBA00010480"/>
    </source>
</evidence>
<dbReference type="Gene3D" id="3.90.550.10">
    <property type="entry name" value="Spore Coat Polysaccharide Biosynthesis Protein SpsA, Chain A"/>
    <property type="match status" value="1"/>
</dbReference>
<comment type="catalytic activity">
    <reaction evidence="11">
        <text>dTTP + alpha-D-glucose 1-phosphate + H(+) = dTDP-alpha-D-glucose + diphosphate</text>
        <dbReference type="Rhea" id="RHEA:15225"/>
        <dbReference type="ChEBI" id="CHEBI:15378"/>
        <dbReference type="ChEBI" id="CHEBI:33019"/>
        <dbReference type="ChEBI" id="CHEBI:37568"/>
        <dbReference type="ChEBI" id="CHEBI:57477"/>
        <dbReference type="ChEBI" id="CHEBI:58601"/>
        <dbReference type="EC" id="2.7.7.24"/>
    </reaction>
</comment>
<evidence type="ECO:0000256" key="9">
    <source>
        <dbReference type="ARBA" id="ARBA00032492"/>
    </source>
</evidence>
<accession>A0A372JN00</accession>
<dbReference type="InterPro" id="IPR029044">
    <property type="entry name" value="Nucleotide-diphossugar_trans"/>
</dbReference>
<evidence type="ECO:0000256" key="12">
    <source>
        <dbReference type="SAM" id="MobiDB-lite"/>
    </source>
</evidence>
<gene>
    <name evidence="14" type="ORF">DZF91_15585</name>
</gene>
<keyword evidence="8" id="KW-0460">Magnesium</keyword>
<evidence type="ECO:0000256" key="3">
    <source>
        <dbReference type="ARBA" id="ARBA00012461"/>
    </source>
</evidence>
<evidence type="ECO:0000259" key="13">
    <source>
        <dbReference type="Pfam" id="PF00483"/>
    </source>
</evidence>
<proteinExistence type="inferred from homology"/>
<sequence length="310" mass="32999">MGGGGGCRRPLPDGRRGRPHPVRGPLRPGGEPGDPGELGKRGEPGGAREPGGRPVSAGRSPRPEAAGAVTGVVLAGGRGTRLAPLTDRTSKQLLSVGGRPLITRVVDQLVRAGVLDVLVVIDDRHAGEFLRVLRDGRDLGLRSLGYVWQPPSGAGMAAALGRAEHLLRTDRFLVACGDVLIDAPLGPAVRAFAAQPDGALVVATRTPDTAGYTPLSVADGLVTALGDKDPDRHAPGWMDLGCYLYHRDAFDVARTLRPSPRGEVEIWDLNRHYARAGTLRYVEVKGWWCDVGTSPEVYRRADERYRVSSG</sequence>
<feature type="region of interest" description="Disordered" evidence="12">
    <location>
        <begin position="1"/>
        <end position="69"/>
    </location>
</feature>
<dbReference type="GO" id="GO:0046872">
    <property type="term" value="F:metal ion binding"/>
    <property type="evidence" value="ECO:0007669"/>
    <property type="project" value="UniProtKB-KW"/>
</dbReference>
<keyword evidence="15" id="KW-1185">Reference proteome</keyword>
<evidence type="ECO:0000256" key="8">
    <source>
        <dbReference type="ARBA" id="ARBA00022842"/>
    </source>
</evidence>
<keyword evidence="6" id="KW-0548">Nucleotidyltransferase</keyword>
<comment type="caution">
    <text evidence="14">The sequence shown here is derived from an EMBL/GenBank/DDBJ whole genome shotgun (WGS) entry which is preliminary data.</text>
</comment>
<dbReference type="EC" id="2.7.7.24" evidence="3"/>
<dbReference type="GO" id="GO:0008879">
    <property type="term" value="F:glucose-1-phosphate thymidylyltransferase activity"/>
    <property type="evidence" value="ECO:0007669"/>
    <property type="project" value="UniProtKB-EC"/>
</dbReference>
<evidence type="ECO:0000256" key="1">
    <source>
        <dbReference type="ARBA" id="ARBA00001946"/>
    </source>
</evidence>
<comment type="similarity">
    <text evidence="2">Belongs to the glucose-1-phosphate thymidylyltransferase family.</text>
</comment>
<evidence type="ECO:0000256" key="10">
    <source>
        <dbReference type="ARBA" id="ARBA00032598"/>
    </source>
</evidence>
<evidence type="ECO:0000256" key="5">
    <source>
        <dbReference type="ARBA" id="ARBA00022679"/>
    </source>
</evidence>
<dbReference type="InterPro" id="IPR005835">
    <property type="entry name" value="NTP_transferase_dom"/>
</dbReference>
<dbReference type="AlphaFoldDB" id="A0A372JN00"/>
<keyword evidence="14" id="KW-0946">Virion</keyword>
<dbReference type="SUPFAM" id="SSF53448">
    <property type="entry name" value="Nucleotide-diphospho-sugar transferases"/>
    <property type="match status" value="1"/>
</dbReference>
<dbReference type="Pfam" id="PF00483">
    <property type="entry name" value="NTP_transferase"/>
    <property type="match status" value="1"/>
</dbReference>
<organism evidence="14 15">
    <name type="scientific">Actinomadura logoneensis</name>
    <dbReference type="NCBI Taxonomy" id="2293572"/>
    <lineage>
        <taxon>Bacteria</taxon>
        <taxon>Bacillati</taxon>
        <taxon>Actinomycetota</taxon>
        <taxon>Actinomycetes</taxon>
        <taxon>Streptosporangiales</taxon>
        <taxon>Thermomonosporaceae</taxon>
        <taxon>Actinomadura</taxon>
    </lineage>
</organism>
<keyword evidence="7" id="KW-0479">Metal-binding</keyword>
<comment type="cofactor">
    <cofactor evidence="1">
        <name>Mg(2+)</name>
        <dbReference type="ChEBI" id="CHEBI:18420"/>
    </cofactor>
</comment>
<dbReference type="PANTHER" id="PTHR43532:SF1">
    <property type="entry name" value="GLUCOSE-1-PHOSPHATE THYMIDYLYLTRANSFERASE 1"/>
    <property type="match status" value="1"/>
</dbReference>
<evidence type="ECO:0000256" key="11">
    <source>
        <dbReference type="ARBA" id="ARBA00049336"/>
    </source>
</evidence>
<evidence type="ECO:0000256" key="6">
    <source>
        <dbReference type="ARBA" id="ARBA00022695"/>
    </source>
</evidence>
<keyword evidence="5" id="KW-0808">Transferase</keyword>